<organism evidence="1">
    <name type="scientific">Arundo donax</name>
    <name type="common">Giant reed</name>
    <name type="synonym">Donax arundinaceus</name>
    <dbReference type="NCBI Taxonomy" id="35708"/>
    <lineage>
        <taxon>Eukaryota</taxon>
        <taxon>Viridiplantae</taxon>
        <taxon>Streptophyta</taxon>
        <taxon>Embryophyta</taxon>
        <taxon>Tracheophyta</taxon>
        <taxon>Spermatophyta</taxon>
        <taxon>Magnoliopsida</taxon>
        <taxon>Liliopsida</taxon>
        <taxon>Poales</taxon>
        <taxon>Poaceae</taxon>
        <taxon>PACMAD clade</taxon>
        <taxon>Arundinoideae</taxon>
        <taxon>Arundineae</taxon>
        <taxon>Arundo</taxon>
    </lineage>
</organism>
<evidence type="ECO:0000313" key="1">
    <source>
        <dbReference type="EMBL" id="JAD22157.1"/>
    </source>
</evidence>
<dbReference type="EMBL" id="GBRH01275738">
    <property type="protein sequence ID" value="JAD22157.1"/>
    <property type="molecule type" value="Transcribed_RNA"/>
</dbReference>
<reference evidence="1" key="2">
    <citation type="journal article" date="2015" name="Data Brief">
        <title>Shoot transcriptome of the giant reed, Arundo donax.</title>
        <authorList>
            <person name="Barrero R.A."/>
            <person name="Guerrero F.D."/>
            <person name="Moolhuijzen P."/>
            <person name="Goolsby J.A."/>
            <person name="Tidwell J."/>
            <person name="Bellgard S.E."/>
            <person name="Bellgard M.I."/>
        </authorList>
    </citation>
    <scope>NUCLEOTIDE SEQUENCE</scope>
    <source>
        <tissue evidence="1">Shoot tissue taken approximately 20 cm above the soil surface</tissue>
    </source>
</reference>
<proteinExistence type="predicted"/>
<reference evidence="1" key="1">
    <citation type="submission" date="2014-09" db="EMBL/GenBank/DDBJ databases">
        <authorList>
            <person name="Magalhaes I.L.F."/>
            <person name="Oliveira U."/>
            <person name="Santos F.R."/>
            <person name="Vidigal T.H.D.A."/>
            <person name="Brescovit A.D."/>
            <person name="Santos A.J."/>
        </authorList>
    </citation>
    <scope>NUCLEOTIDE SEQUENCE</scope>
    <source>
        <tissue evidence="1">Shoot tissue taken approximately 20 cm above the soil surface</tissue>
    </source>
</reference>
<protein>
    <submittedName>
        <fullName evidence="1">Uncharacterized protein</fullName>
    </submittedName>
</protein>
<dbReference type="AlphaFoldDB" id="A0A0A8YHP6"/>
<name>A0A0A8YHP6_ARUDO</name>
<accession>A0A0A8YHP6</accession>
<sequence length="32" mass="3823">MQTISLCTLTPGRRFSIMMLTYPLIHRKKQQE</sequence>